<dbReference type="GO" id="GO:0005509">
    <property type="term" value="F:calcium ion binding"/>
    <property type="evidence" value="ECO:0007669"/>
    <property type="project" value="InterPro"/>
</dbReference>
<reference evidence="3 4" key="2">
    <citation type="submission" date="2018-03" db="EMBL/GenBank/DDBJ databases">
        <authorList>
            <person name="Keele B.F."/>
        </authorList>
    </citation>
    <scope>NUCLEOTIDE SEQUENCE [LARGE SCALE GENOMIC DNA]</scope>
    <source>
        <strain evidence="3 4">CCALA 016</strain>
    </source>
</reference>
<accession>A0A2T1LWR3</accession>
<sequence>MINFTNVTNSAGITWTGERGGLSSAWTDFNGDGLPDLWLTFHSVSFPNSRPKLFINNGNGTFTEIGSELFGGFKFYSDAHGSAWADFDNDGDQDVFNIVGGDRGTGADPSLFFINQDGTLKENAAQLGVDFPDGRGRSPLWLDWNNDGKLDLLQLNETRSDGQAPTTLFEQTSNGFIDINNSTELPAISADYAQMTDLFNDGKLDLIFSHQGDIPWQIYTRNNEVFQNISSQFPIFREIRDFAIADFNGDLVNDIFAVRSSVLIETTESQVFQGEPNVAFAQLKANAGQAGVSFITSGNVTFDFSRRKDELKIETANIYLGANGINPSSQALISSNSSNSCGCATCQASALTLSQALTLSPNDPNVIGIKNITSSSPAGLYIGYDPATQTWQAVNLNSSGTKQIQLMIETANPLSNLTSIGFTNPDLSTVGALQPVFVTYDPQTGKYVNRALAAGLNMSIAGKSVTSGDFDNDGDIDIFVVRASLVGVGNLLYENQGNGTFIEVPQAAGATIAPLGAHYGQFNVLLNAVTADYDQDGFLDIYVSHSSREATQKNYLGLPPQLYKNQGNSNSWLEIDLEGVVSNRDGIGAKVFVTAGGKTQLREQNGGRHQYGQNFQRLHFGLGSNTVVDKIEIQWPSGIIQEMRNVSANQILDIVESTSSLTPQTINGTLNNDSLVGGITKDTIIGYQGNDLLIGNAGNDLLEGNIGNDTLDGSAGNDTLIGGNENDSLMGGSGKDQLEGGNGNDTLNGGFGKDTLIGGKGNDIYVVDDPDDVIIENSNQGRDTVETTLSSWTLGDNLENLTLSSSSSFEKLTINFVVNGTGNNLNNKIIGNQNPNLLAGKNGHDTLMGGHGNDTLTGGHGNDTLTGGRNADQFTFNNANEQDDTITDFKKYQGDKIVVSAAGFAGGLVLGVLNKNQFLSGKGIKEAATTTQRIIYNTTKGTLFFDADGSDSTSIPIKIATLSGAPSLVNTDILVI</sequence>
<dbReference type="InterPro" id="IPR001343">
    <property type="entry name" value="Hemolysn_Ca-bd"/>
</dbReference>
<dbReference type="AlphaFoldDB" id="A0A2T1LWR3"/>
<proteinExistence type="predicted"/>
<protein>
    <recommendedName>
        <fullName evidence="2">ASPIC/UnbV domain-containing protein</fullName>
    </recommendedName>
</protein>
<evidence type="ECO:0000256" key="1">
    <source>
        <dbReference type="ARBA" id="ARBA00022729"/>
    </source>
</evidence>
<dbReference type="SUPFAM" id="SSF69318">
    <property type="entry name" value="Integrin alpha N-terminal domain"/>
    <property type="match status" value="2"/>
</dbReference>
<dbReference type="InterPro" id="IPR028994">
    <property type="entry name" value="Integrin_alpha_N"/>
</dbReference>
<dbReference type="InterPro" id="IPR013517">
    <property type="entry name" value="FG-GAP"/>
</dbReference>
<evidence type="ECO:0000313" key="4">
    <source>
        <dbReference type="Proteomes" id="UP000239001"/>
    </source>
</evidence>
<dbReference type="Pfam" id="PF00353">
    <property type="entry name" value="HemolysinCabind"/>
    <property type="match status" value="3"/>
</dbReference>
<dbReference type="Gene3D" id="2.150.10.10">
    <property type="entry name" value="Serralysin-like metalloprotease, C-terminal"/>
    <property type="match status" value="2"/>
</dbReference>
<dbReference type="InterPro" id="IPR011049">
    <property type="entry name" value="Serralysin-like_metalloprot_C"/>
</dbReference>
<dbReference type="Proteomes" id="UP000239001">
    <property type="component" value="Unassembled WGS sequence"/>
</dbReference>
<gene>
    <name evidence="3" type="ORF">C7H19_13040</name>
</gene>
<evidence type="ECO:0000313" key="3">
    <source>
        <dbReference type="EMBL" id="PSF36600.1"/>
    </source>
</evidence>
<dbReference type="PRINTS" id="PR00313">
    <property type="entry name" value="CABNDNGRPT"/>
</dbReference>
<dbReference type="Pfam" id="PF13517">
    <property type="entry name" value="FG-GAP_3"/>
    <property type="match status" value="2"/>
</dbReference>
<keyword evidence="4" id="KW-1185">Reference proteome</keyword>
<dbReference type="PANTHER" id="PTHR16026">
    <property type="entry name" value="CARTILAGE ACIDIC PROTEIN 1"/>
    <property type="match status" value="1"/>
</dbReference>
<evidence type="ECO:0000259" key="2">
    <source>
        <dbReference type="Pfam" id="PF07593"/>
    </source>
</evidence>
<keyword evidence="1" id="KW-0732">Signal</keyword>
<dbReference type="EMBL" id="PXOH01000013">
    <property type="protein sequence ID" value="PSF36600.1"/>
    <property type="molecule type" value="Genomic_DNA"/>
</dbReference>
<feature type="domain" description="ASPIC/UnbV" evidence="2">
    <location>
        <begin position="586"/>
        <end position="652"/>
    </location>
</feature>
<name>A0A2T1LWR3_9CHRO</name>
<dbReference type="InterPro" id="IPR011519">
    <property type="entry name" value="UnbV_ASPIC"/>
</dbReference>
<dbReference type="InterPro" id="IPR018511">
    <property type="entry name" value="Hemolysin-typ_Ca-bd_CS"/>
</dbReference>
<dbReference type="RefSeq" id="WP_106457316.1">
    <property type="nucleotide sequence ID" value="NZ_PXOH01000013.1"/>
</dbReference>
<dbReference type="Pfam" id="PF07593">
    <property type="entry name" value="UnbV_ASPIC"/>
    <property type="match status" value="1"/>
</dbReference>
<comment type="caution">
    <text evidence="3">The sequence shown here is derived from an EMBL/GenBank/DDBJ whole genome shotgun (WGS) entry which is preliminary data.</text>
</comment>
<dbReference type="SUPFAM" id="SSF51120">
    <property type="entry name" value="beta-Roll"/>
    <property type="match status" value="3"/>
</dbReference>
<dbReference type="InterPro" id="IPR027039">
    <property type="entry name" value="Crtac1"/>
</dbReference>
<organism evidence="3 4">
    <name type="scientific">Aphanothece hegewaldii CCALA 016</name>
    <dbReference type="NCBI Taxonomy" id="2107694"/>
    <lineage>
        <taxon>Bacteria</taxon>
        <taxon>Bacillati</taxon>
        <taxon>Cyanobacteriota</taxon>
        <taxon>Cyanophyceae</taxon>
        <taxon>Oscillatoriophycideae</taxon>
        <taxon>Chroococcales</taxon>
        <taxon>Aphanothecaceae</taxon>
        <taxon>Aphanothece</taxon>
    </lineage>
</organism>
<reference evidence="3 4" key="1">
    <citation type="submission" date="2018-03" db="EMBL/GenBank/DDBJ databases">
        <title>The ancient ancestry and fast evolution of plastids.</title>
        <authorList>
            <person name="Moore K.R."/>
            <person name="Magnabosco C."/>
            <person name="Momper L."/>
            <person name="Gold D.A."/>
            <person name="Bosak T."/>
            <person name="Fournier G.P."/>
        </authorList>
    </citation>
    <scope>NUCLEOTIDE SEQUENCE [LARGE SCALE GENOMIC DNA]</scope>
    <source>
        <strain evidence="3 4">CCALA 016</strain>
    </source>
</reference>
<dbReference type="OrthoDB" id="9816120at2"/>
<dbReference type="Gene3D" id="2.130.10.130">
    <property type="entry name" value="Integrin alpha, N-terminal"/>
    <property type="match status" value="2"/>
</dbReference>
<dbReference type="PROSITE" id="PS00330">
    <property type="entry name" value="HEMOLYSIN_CALCIUM"/>
    <property type="match status" value="4"/>
</dbReference>
<dbReference type="PANTHER" id="PTHR16026:SF0">
    <property type="entry name" value="CARTILAGE ACIDIC PROTEIN 1"/>
    <property type="match status" value="1"/>
</dbReference>